<dbReference type="RefSeq" id="WP_264893446.1">
    <property type="nucleotide sequence ID" value="NZ_CP110257.1"/>
</dbReference>
<gene>
    <name evidence="1" type="ORF">OMP39_03640</name>
</gene>
<name>A0ABY6MUJ6_9BURK</name>
<dbReference type="Proteomes" id="UP001163266">
    <property type="component" value="Chromosome"/>
</dbReference>
<evidence type="ECO:0000313" key="2">
    <source>
        <dbReference type="Proteomes" id="UP001163266"/>
    </source>
</evidence>
<proteinExistence type="predicted"/>
<organism evidence="1 2">
    <name type="scientific">Caldimonas aquatica</name>
    <dbReference type="NCBI Taxonomy" id="376175"/>
    <lineage>
        <taxon>Bacteria</taxon>
        <taxon>Pseudomonadati</taxon>
        <taxon>Pseudomonadota</taxon>
        <taxon>Betaproteobacteria</taxon>
        <taxon>Burkholderiales</taxon>
        <taxon>Sphaerotilaceae</taxon>
        <taxon>Caldimonas</taxon>
    </lineage>
</organism>
<sequence>MSNCKLPPETDAALHGILAQIAQGTDAMAGKSKTKPRDGALKVVAALDEYGRTFDHPGWKKLHH</sequence>
<accession>A0ABY6MUJ6</accession>
<keyword evidence="2" id="KW-1185">Reference proteome</keyword>
<dbReference type="EMBL" id="CP110257">
    <property type="protein sequence ID" value="UZD55692.1"/>
    <property type="molecule type" value="Genomic_DNA"/>
</dbReference>
<reference evidence="1" key="1">
    <citation type="submission" date="2022-10" db="EMBL/GenBank/DDBJ databases">
        <title>Complete genome sequence of Schlegelella aquatica LMG 23380.</title>
        <authorList>
            <person name="Musilova J."/>
            <person name="Kourilova X."/>
            <person name="Bezdicek M."/>
            <person name="Hermankova K."/>
            <person name="Obruca S."/>
            <person name="Sedlar K."/>
        </authorList>
    </citation>
    <scope>NUCLEOTIDE SEQUENCE</scope>
    <source>
        <strain evidence="1">LMG 23380</strain>
    </source>
</reference>
<evidence type="ECO:0000313" key="1">
    <source>
        <dbReference type="EMBL" id="UZD55692.1"/>
    </source>
</evidence>
<protein>
    <submittedName>
        <fullName evidence="1">Uncharacterized protein</fullName>
    </submittedName>
</protein>